<dbReference type="InterPro" id="IPR057458">
    <property type="entry name" value="GRDP_C2"/>
</dbReference>
<evidence type="ECO:0000313" key="3">
    <source>
        <dbReference type="Proteomes" id="UP000824469"/>
    </source>
</evidence>
<dbReference type="SUPFAM" id="SSF49562">
    <property type="entry name" value="C2 domain (Calcium/lipid-binding domain, CaLB)"/>
    <property type="match status" value="1"/>
</dbReference>
<keyword evidence="3" id="KW-1185">Reference proteome</keyword>
<dbReference type="Proteomes" id="UP000824469">
    <property type="component" value="Unassembled WGS sequence"/>
</dbReference>
<protein>
    <recommendedName>
        <fullName evidence="1">C2 domain-containing protein</fullName>
    </recommendedName>
</protein>
<feature type="domain" description="C2" evidence="1">
    <location>
        <begin position="284"/>
        <end position="396"/>
    </location>
</feature>
<dbReference type="InterPro" id="IPR035892">
    <property type="entry name" value="C2_domain_sf"/>
</dbReference>
<evidence type="ECO:0000259" key="1">
    <source>
        <dbReference type="SMART" id="SM00239"/>
    </source>
</evidence>
<dbReference type="Pfam" id="PF25334">
    <property type="entry name" value="C2_GRDP"/>
    <property type="match status" value="1"/>
</dbReference>
<proteinExistence type="predicted"/>
<sequence>MDSYQEAEWKKAQAIDISCDLVAAAKYQLAFLALVDQYPCLYQGPAVERAIYRYEQCWLPLLANAEAEAELAPPLDCEWVWHCHRLNSLQYTNYCEKFYGRLLVLPTASLPAEKDSAMDATAKQWEKAYPNEPFSLDMDAFSSTRNNRISTPKHWLAETISSQRSFFHQVSSPYMLEESFLRAVEERYRGYLYLTKESKSFHVPTYDIELIWRSHQLNPLVYARDTVKLLGEVLQHHNTTSTTTAKLPETSKQWENTFGRRYLRAGAMGMHTAQQPPYAKESMQVMLEIVKARHLTKEKGSLFVRYHIETSGGAITMNSREVSATSDPEWREAVSLECKGNGSGTLVSQLESQFLVFEMRWRSHGLWGKMKGGSKLVGSVRIAWKDLLGSSSLSMEKWFPLEVRGELKDDRKPPGLHLALSVTPPISMPLVENTKNGSKTYSIAEQEDSMPHVMGNSSSSERIARRRRMEREECSCRGQICNGHSFEGAFASAMSFRDAAWGV</sequence>
<dbReference type="Gene3D" id="2.60.40.150">
    <property type="entry name" value="C2 domain"/>
    <property type="match status" value="1"/>
</dbReference>
<dbReference type="AlphaFoldDB" id="A0AA38CIA0"/>
<dbReference type="InterPro" id="IPR009836">
    <property type="entry name" value="GRDP-like"/>
</dbReference>
<dbReference type="PANTHER" id="PTHR34365:SF7">
    <property type="entry name" value="GLYCINE-RICH DOMAIN-CONTAINING PROTEIN 1"/>
    <property type="match status" value="1"/>
</dbReference>
<comment type="caution">
    <text evidence="2">The sequence shown here is derived from an EMBL/GenBank/DDBJ whole genome shotgun (WGS) entry which is preliminary data.</text>
</comment>
<dbReference type="PANTHER" id="PTHR34365">
    <property type="entry name" value="ENOLASE (DUF1399)"/>
    <property type="match status" value="1"/>
</dbReference>
<dbReference type="OMA" id="IMRSHEV"/>
<name>A0AA38CIA0_TAXCH</name>
<dbReference type="EMBL" id="JAHRHJ020000010">
    <property type="protein sequence ID" value="KAH9299413.1"/>
    <property type="molecule type" value="Genomic_DNA"/>
</dbReference>
<organism evidence="2 3">
    <name type="scientific">Taxus chinensis</name>
    <name type="common">Chinese yew</name>
    <name type="synonym">Taxus wallichiana var. chinensis</name>
    <dbReference type="NCBI Taxonomy" id="29808"/>
    <lineage>
        <taxon>Eukaryota</taxon>
        <taxon>Viridiplantae</taxon>
        <taxon>Streptophyta</taxon>
        <taxon>Embryophyta</taxon>
        <taxon>Tracheophyta</taxon>
        <taxon>Spermatophyta</taxon>
        <taxon>Pinopsida</taxon>
        <taxon>Pinidae</taxon>
        <taxon>Conifers II</taxon>
        <taxon>Cupressales</taxon>
        <taxon>Taxaceae</taxon>
        <taxon>Taxus</taxon>
    </lineage>
</organism>
<dbReference type="SMART" id="SM00239">
    <property type="entry name" value="C2"/>
    <property type="match status" value="1"/>
</dbReference>
<accession>A0AA38CIA0</accession>
<dbReference type="InterPro" id="IPR000008">
    <property type="entry name" value="C2_dom"/>
</dbReference>
<gene>
    <name evidence="2" type="ORF">KI387_031095</name>
</gene>
<dbReference type="Pfam" id="PF07173">
    <property type="entry name" value="GRDP-like"/>
    <property type="match status" value="1"/>
</dbReference>
<evidence type="ECO:0000313" key="2">
    <source>
        <dbReference type="EMBL" id="KAH9299413.1"/>
    </source>
</evidence>
<reference evidence="2 3" key="1">
    <citation type="journal article" date="2021" name="Nat. Plants">
        <title>The Taxus genome provides insights into paclitaxel biosynthesis.</title>
        <authorList>
            <person name="Xiong X."/>
            <person name="Gou J."/>
            <person name="Liao Q."/>
            <person name="Li Y."/>
            <person name="Zhou Q."/>
            <person name="Bi G."/>
            <person name="Li C."/>
            <person name="Du R."/>
            <person name="Wang X."/>
            <person name="Sun T."/>
            <person name="Guo L."/>
            <person name="Liang H."/>
            <person name="Lu P."/>
            <person name="Wu Y."/>
            <person name="Zhang Z."/>
            <person name="Ro D.K."/>
            <person name="Shang Y."/>
            <person name="Huang S."/>
            <person name="Yan J."/>
        </authorList>
    </citation>
    <scope>NUCLEOTIDE SEQUENCE [LARGE SCALE GENOMIC DNA]</scope>
    <source>
        <strain evidence="2">Ta-2019</strain>
    </source>
</reference>